<dbReference type="OrthoDB" id="2877at2759"/>
<dbReference type="Gene3D" id="3.40.50.150">
    <property type="entry name" value="Vaccinia Virus protein VP39"/>
    <property type="match status" value="1"/>
</dbReference>
<evidence type="ECO:0000313" key="18">
    <source>
        <dbReference type="EMBL" id="VDL96351.1"/>
    </source>
</evidence>
<comment type="catalytic activity">
    <reaction evidence="9">
        <text>a guanosine in 18S rRNA + S-adenosyl-L-methionine = an N(7)-methylguanosine in 18S rRNA + S-adenosyl-L-homocysteine</text>
        <dbReference type="Rhea" id="RHEA:54584"/>
        <dbReference type="Rhea" id="RHEA-COMP:13937"/>
        <dbReference type="Rhea" id="RHEA-COMP:13938"/>
        <dbReference type="ChEBI" id="CHEBI:57856"/>
        <dbReference type="ChEBI" id="CHEBI:59789"/>
        <dbReference type="ChEBI" id="CHEBI:74269"/>
        <dbReference type="ChEBI" id="CHEBI:74480"/>
    </reaction>
</comment>
<feature type="domain" description="18S rRNA (guanine(1575)-N(7))-methyltransferase Bud23 C-terminal" evidence="17">
    <location>
        <begin position="217"/>
        <end position="286"/>
    </location>
</feature>
<comment type="function">
    <text evidence="10">S-adenosyl-L-methionine-dependent methyltransferase that specifically methylates the N(7) position of a guanine in 18S rRNA. Requires the methyltransferase adapter protein TRM112 for full rRNA methyltransferase activity. Involved in the pre-rRNA processing steps leading to small-subunit rRNA production independently of its RNA-modifying catalytic activity. Important for biogenesis end export of the 40S ribosomal subunit independent on its methyltransferase activity. Locus-specific steroid receptor coactivator. Potentiates transactivation by glucocorticoid (NR3C1), mineralocorticoid (NR3C2), androgen (AR) and progesterone (PGR) receptors. Required for the maintenance of open chromatin at the TSC22D3/GILZ locus to facilitate NR3C1 loading on the response elements. Required for maintenance of dimethylation on histone H3 'Lys-79' (H3K79me2), although direct histone methyltransferase activity is not observed in vitro.</text>
</comment>
<dbReference type="PANTHER" id="PTHR12734:SF0">
    <property type="entry name" value="18S RRNA (GUANINE-N(7))-METHYLTRANSFERASE-RELATED"/>
    <property type="match status" value="1"/>
</dbReference>
<comment type="subunit">
    <text evidence="11">Heterodimer with TRMT112; this heterodimerization is necessary for the metabolic stability and activity of the catalytic subunit BUD23. Interacts with GRIP1.</text>
</comment>
<dbReference type="InterPro" id="IPR022238">
    <property type="entry name" value="Bud23_C"/>
</dbReference>
<dbReference type="STRING" id="70667.A0A183T0G8"/>
<dbReference type="GO" id="GO:0005737">
    <property type="term" value="C:cytoplasm"/>
    <property type="evidence" value="ECO:0007669"/>
    <property type="project" value="UniProtKB-SubCell"/>
</dbReference>
<dbReference type="InterPro" id="IPR029063">
    <property type="entry name" value="SAM-dependent_MTases_sf"/>
</dbReference>
<dbReference type="InterPro" id="IPR013216">
    <property type="entry name" value="Methyltransf_11"/>
</dbReference>
<dbReference type="CDD" id="cd02440">
    <property type="entry name" value="AdoMet_MTases"/>
    <property type="match status" value="1"/>
</dbReference>
<accession>A0A183T0G8</accession>
<comment type="subcellular location">
    <subcellularLocation>
        <location evidence="2">Cytoplasm</location>
    </subcellularLocation>
    <subcellularLocation>
        <location evidence="1">Nucleus</location>
    </subcellularLocation>
</comment>
<gene>
    <name evidence="18" type="ORF">SSLN_LOCUS9966</name>
</gene>
<proteinExistence type="inferred from homology"/>
<keyword evidence="5" id="KW-0489">Methyltransferase</keyword>
<reference evidence="18 19" key="2">
    <citation type="submission" date="2018-11" db="EMBL/GenBank/DDBJ databases">
        <authorList>
            <consortium name="Pathogen Informatics"/>
        </authorList>
    </citation>
    <scope>NUCLEOTIDE SEQUENCE [LARGE SCALE GENOMIC DNA]</scope>
    <source>
        <strain evidence="18 19">NST_G2</strain>
    </source>
</reference>
<evidence type="ECO:0000256" key="10">
    <source>
        <dbReference type="ARBA" id="ARBA00059355"/>
    </source>
</evidence>
<dbReference type="FunFam" id="3.40.50.150:FF:000017">
    <property type="entry name" value="probable 18S rRNA (Guanine-N(7))-methyltransferase"/>
    <property type="match status" value="1"/>
</dbReference>
<dbReference type="InterPro" id="IPR039769">
    <property type="entry name" value="Bud23-like"/>
</dbReference>
<dbReference type="PANTHER" id="PTHR12734">
    <property type="entry name" value="METHYLTRANSFERASE-RELATED"/>
    <property type="match status" value="1"/>
</dbReference>
<evidence type="ECO:0000256" key="5">
    <source>
        <dbReference type="ARBA" id="ARBA00022603"/>
    </source>
</evidence>
<evidence type="ECO:0000256" key="7">
    <source>
        <dbReference type="ARBA" id="ARBA00022691"/>
    </source>
</evidence>
<evidence type="ECO:0000256" key="6">
    <source>
        <dbReference type="ARBA" id="ARBA00022679"/>
    </source>
</evidence>
<dbReference type="AlphaFoldDB" id="A0A183T0G8"/>
<reference evidence="20" key="1">
    <citation type="submission" date="2016-06" db="UniProtKB">
        <authorList>
            <consortium name="WormBaseParasite"/>
        </authorList>
    </citation>
    <scope>IDENTIFICATION</scope>
</reference>
<evidence type="ECO:0000259" key="17">
    <source>
        <dbReference type="Pfam" id="PF12589"/>
    </source>
</evidence>
<feature type="region of interest" description="Disordered" evidence="15">
    <location>
        <begin position="270"/>
        <end position="289"/>
    </location>
</feature>
<dbReference type="GO" id="GO:0070476">
    <property type="term" value="P:rRNA (guanine-N7)-methylation"/>
    <property type="evidence" value="ECO:0007669"/>
    <property type="project" value="InterPro"/>
</dbReference>
<dbReference type="GO" id="GO:0016435">
    <property type="term" value="F:rRNA (guanine) methyltransferase activity"/>
    <property type="evidence" value="ECO:0007669"/>
    <property type="project" value="InterPro"/>
</dbReference>
<dbReference type="EMBL" id="UYSU01035572">
    <property type="protein sequence ID" value="VDL96351.1"/>
    <property type="molecule type" value="Genomic_DNA"/>
</dbReference>
<dbReference type="WBParaSite" id="SSLN_0001033501-mRNA-1">
    <property type="protein sequence ID" value="SSLN_0001033501-mRNA-1"/>
    <property type="gene ID" value="SSLN_0001033501"/>
</dbReference>
<evidence type="ECO:0000256" key="8">
    <source>
        <dbReference type="ARBA" id="ARBA00023242"/>
    </source>
</evidence>
<comment type="similarity">
    <text evidence="3">Belongs to the class I-like SAM-binding methyltransferase superfamily. BUD23/WBSCR22 family.</text>
</comment>
<evidence type="ECO:0000259" key="16">
    <source>
        <dbReference type="Pfam" id="PF08241"/>
    </source>
</evidence>
<keyword evidence="7" id="KW-0949">S-adenosyl-L-methionine</keyword>
<keyword evidence="19" id="KW-1185">Reference proteome</keyword>
<evidence type="ECO:0000256" key="15">
    <source>
        <dbReference type="SAM" id="MobiDB-lite"/>
    </source>
</evidence>
<evidence type="ECO:0000256" key="11">
    <source>
        <dbReference type="ARBA" id="ARBA00064164"/>
    </source>
</evidence>
<evidence type="ECO:0000256" key="4">
    <source>
        <dbReference type="ARBA" id="ARBA00022490"/>
    </source>
</evidence>
<dbReference type="Pfam" id="PF12589">
    <property type="entry name" value="WBS_methylT"/>
    <property type="match status" value="1"/>
</dbReference>
<evidence type="ECO:0000313" key="19">
    <source>
        <dbReference type="Proteomes" id="UP000275846"/>
    </source>
</evidence>
<evidence type="ECO:0000256" key="9">
    <source>
        <dbReference type="ARBA" id="ARBA00050374"/>
    </source>
</evidence>
<sequence>MQIFVAFSSFRCKRPEHTGPPEIFYNEVEASKYTSNSHIINVQTKLSERALELLSLPEDEPAILLDIGCGSCLSGEVLTENGHTWIGIDISAAMLNIARERNCEGDLIMGDIGAPMPFRNGLFDGAISISAVQWLFNSDRADHNPFRRIRTFFASLYACLSRGARAVIQCYPESSQQLDLLQTEAVRAGFTGGLVVDFPNSTRAKKYFFVLDVGPGRNVPQGLSDESASNSINIISRGRLEVLREVRASKRPPKKSTAWIKHKKEVARQRMKEVANDSRYTGRKRRPKF</sequence>
<keyword evidence="6" id="KW-0808">Transferase</keyword>
<protein>
    <recommendedName>
        <fullName evidence="12">18S rRNA (guanine-N(7))-methyltransferase</fullName>
    </recommendedName>
    <alternativeName>
        <fullName evidence="14">Bud site selection protein 23 homolog</fullName>
    </alternativeName>
    <alternativeName>
        <fullName evidence="13">rRNA methyltransferase and ribosome maturation factor</fullName>
    </alternativeName>
</protein>
<dbReference type="GO" id="GO:0005730">
    <property type="term" value="C:nucleolus"/>
    <property type="evidence" value="ECO:0007669"/>
    <property type="project" value="TreeGrafter"/>
</dbReference>
<evidence type="ECO:0000256" key="12">
    <source>
        <dbReference type="ARBA" id="ARBA00074415"/>
    </source>
</evidence>
<dbReference type="Proteomes" id="UP000275846">
    <property type="component" value="Unassembled WGS sequence"/>
</dbReference>
<evidence type="ECO:0000256" key="2">
    <source>
        <dbReference type="ARBA" id="ARBA00004496"/>
    </source>
</evidence>
<dbReference type="Pfam" id="PF08241">
    <property type="entry name" value="Methyltransf_11"/>
    <property type="match status" value="1"/>
</dbReference>
<feature type="domain" description="Methyltransferase type 11" evidence="16">
    <location>
        <begin position="65"/>
        <end position="140"/>
    </location>
</feature>
<organism evidence="20">
    <name type="scientific">Schistocephalus solidus</name>
    <name type="common">Tapeworm</name>
    <dbReference type="NCBI Taxonomy" id="70667"/>
    <lineage>
        <taxon>Eukaryota</taxon>
        <taxon>Metazoa</taxon>
        <taxon>Spiralia</taxon>
        <taxon>Lophotrochozoa</taxon>
        <taxon>Platyhelminthes</taxon>
        <taxon>Cestoda</taxon>
        <taxon>Eucestoda</taxon>
        <taxon>Diphyllobothriidea</taxon>
        <taxon>Diphyllobothriidae</taxon>
        <taxon>Schistocephalus</taxon>
    </lineage>
</organism>
<evidence type="ECO:0000256" key="14">
    <source>
        <dbReference type="ARBA" id="ARBA00081208"/>
    </source>
</evidence>
<keyword evidence="4" id="KW-0963">Cytoplasm</keyword>
<evidence type="ECO:0000256" key="1">
    <source>
        <dbReference type="ARBA" id="ARBA00004123"/>
    </source>
</evidence>
<evidence type="ECO:0000256" key="13">
    <source>
        <dbReference type="ARBA" id="ARBA00075516"/>
    </source>
</evidence>
<keyword evidence="8" id="KW-0539">Nucleus</keyword>
<name>A0A183T0G8_SCHSO</name>
<evidence type="ECO:0000256" key="3">
    <source>
        <dbReference type="ARBA" id="ARBA00005547"/>
    </source>
</evidence>
<evidence type="ECO:0000313" key="20">
    <source>
        <dbReference type="WBParaSite" id="SSLN_0001033501-mRNA-1"/>
    </source>
</evidence>
<dbReference type="SUPFAM" id="SSF53335">
    <property type="entry name" value="S-adenosyl-L-methionine-dependent methyltransferases"/>
    <property type="match status" value="1"/>
</dbReference>